<dbReference type="EMBL" id="SJPP01000001">
    <property type="protein sequence ID" value="TWU14648.1"/>
    <property type="molecule type" value="Genomic_DNA"/>
</dbReference>
<name>A0A5C6BRH2_9PLAN</name>
<evidence type="ECO:0000313" key="2">
    <source>
        <dbReference type="EMBL" id="TWU14648.1"/>
    </source>
</evidence>
<organism evidence="2 3">
    <name type="scientific">Symmachiella macrocystis</name>
    <dbReference type="NCBI Taxonomy" id="2527985"/>
    <lineage>
        <taxon>Bacteria</taxon>
        <taxon>Pseudomonadati</taxon>
        <taxon>Planctomycetota</taxon>
        <taxon>Planctomycetia</taxon>
        <taxon>Planctomycetales</taxon>
        <taxon>Planctomycetaceae</taxon>
        <taxon>Symmachiella</taxon>
    </lineage>
</organism>
<protein>
    <submittedName>
        <fullName evidence="2">Uncharacterized protein</fullName>
    </submittedName>
</protein>
<accession>A0A5C6BRH2</accession>
<evidence type="ECO:0000256" key="1">
    <source>
        <dbReference type="SAM" id="MobiDB-lite"/>
    </source>
</evidence>
<comment type="caution">
    <text evidence="2">The sequence shown here is derived from an EMBL/GenBank/DDBJ whole genome shotgun (WGS) entry which is preliminary data.</text>
</comment>
<sequence length="69" mass="7776">MRRTASISPGFRTSRVAPKDSFGAALPQEDVQRNTHKTIHLLPTSSAHKESLWVALREVNYRNRVACQS</sequence>
<reference evidence="2 3" key="1">
    <citation type="submission" date="2019-02" db="EMBL/GenBank/DDBJ databases">
        <title>Deep-cultivation of Planctomycetes and their phenomic and genomic characterization uncovers novel biology.</title>
        <authorList>
            <person name="Wiegand S."/>
            <person name="Jogler M."/>
            <person name="Boedeker C."/>
            <person name="Pinto D."/>
            <person name="Vollmers J."/>
            <person name="Rivas-Marin E."/>
            <person name="Kohn T."/>
            <person name="Peeters S.H."/>
            <person name="Heuer A."/>
            <person name="Rast P."/>
            <person name="Oberbeckmann S."/>
            <person name="Bunk B."/>
            <person name="Jeske O."/>
            <person name="Meyerdierks A."/>
            <person name="Storesund J.E."/>
            <person name="Kallscheuer N."/>
            <person name="Luecker S."/>
            <person name="Lage O.M."/>
            <person name="Pohl T."/>
            <person name="Merkel B.J."/>
            <person name="Hornburger P."/>
            <person name="Mueller R.-W."/>
            <person name="Bruemmer F."/>
            <person name="Labrenz M."/>
            <person name="Spormann A.M."/>
            <person name="Op Den Camp H."/>
            <person name="Overmann J."/>
            <person name="Amann R."/>
            <person name="Jetten M.S.M."/>
            <person name="Mascher T."/>
            <person name="Medema M.H."/>
            <person name="Devos D.P."/>
            <person name="Kaster A.-K."/>
            <person name="Ovreas L."/>
            <person name="Rohde M."/>
            <person name="Galperin M.Y."/>
            <person name="Jogler C."/>
        </authorList>
    </citation>
    <scope>NUCLEOTIDE SEQUENCE [LARGE SCALE GENOMIC DNA]</scope>
    <source>
        <strain evidence="2 3">CA54</strain>
    </source>
</reference>
<gene>
    <name evidence="2" type="ORF">CA54_35170</name>
</gene>
<proteinExistence type="predicted"/>
<keyword evidence="3" id="KW-1185">Reference proteome</keyword>
<dbReference type="Proteomes" id="UP000320735">
    <property type="component" value="Unassembled WGS sequence"/>
</dbReference>
<evidence type="ECO:0000313" key="3">
    <source>
        <dbReference type="Proteomes" id="UP000320735"/>
    </source>
</evidence>
<feature type="region of interest" description="Disordered" evidence="1">
    <location>
        <begin position="1"/>
        <end position="27"/>
    </location>
</feature>
<dbReference type="AlphaFoldDB" id="A0A5C6BRH2"/>